<dbReference type="STRING" id="626523.GCWU000342_00049"/>
<dbReference type="InterPro" id="IPR002772">
    <property type="entry name" value="Glyco_hydro_3_C"/>
</dbReference>
<keyword evidence="6" id="KW-1185">Reference proteome</keyword>
<gene>
    <name evidence="5" type="ORF">GCWU000342_00049</name>
</gene>
<dbReference type="InterPro" id="IPR017853">
    <property type="entry name" value="GH"/>
</dbReference>
<dbReference type="HOGENOM" id="CLU_005235_2_0_9"/>
<evidence type="ECO:0000313" key="6">
    <source>
        <dbReference type="Proteomes" id="UP000003494"/>
    </source>
</evidence>
<dbReference type="GO" id="GO:0004553">
    <property type="term" value="F:hydrolase activity, hydrolyzing O-glycosyl compounds"/>
    <property type="evidence" value="ECO:0007669"/>
    <property type="project" value="InterPro"/>
</dbReference>
<protein>
    <submittedName>
        <fullName evidence="5">Glycosyl hydrolase family 3 N-terminal domain protein</fullName>
    </submittedName>
</protein>
<comment type="caution">
    <text evidence="5">The sequence shown here is derived from an EMBL/GenBank/DDBJ whole genome shotgun (WGS) entry which is preliminary data.</text>
</comment>
<feature type="domain" description="Fibronectin type III-like" evidence="4">
    <location>
        <begin position="323"/>
        <end position="394"/>
    </location>
</feature>
<name>C4G887_9FIRM</name>
<dbReference type="PRINTS" id="PR00133">
    <property type="entry name" value="GLHYDRLASE3"/>
</dbReference>
<dbReference type="InterPro" id="IPR050288">
    <property type="entry name" value="Cellulose_deg_GH3"/>
</dbReference>
<evidence type="ECO:0000256" key="1">
    <source>
        <dbReference type="ARBA" id="ARBA00005336"/>
    </source>
</evidence>
<feature type="coiled-coil region" evidence="3">
    <location>
        <begin position="806"/>
        <end position="840"/>
    </location>
</feature>
<dbReference type="PANTHER" id="PTHR42715">
    <property type="entry name" value="BETA-GLUCOSIDASE"/>
    <property type="match status" value="1"/>
</dbReference>
<dbReference type="Pfam" id="PF01915">
    <property type="entry name" value="Glyco_hydro_3_C"/>
    <property type="match status" value="1"/>
</dbReference>
<reference evidence="5" key="1">
    <citation type="submission" date="2009-04" db="EMBL/GenBank/DDBJ databases">
        <authorList>
            <person name="Weinstock G."/>
            <person name="Sodergren E."/>
            <person name="Clifton S."/>
            <person name="Fulton L."/>
            <person name="Fulton B."/>
            <person name="Courtney L."/>
            <person name="Fronick C."/>
            <person name="Harrison M."/>
            <person name="Strong C."/>
            <person name="Farmer C."/>
            <person name="Delahaunty K."/>
            <person name="Markovic C."/>
            <person name="Hall O."/>
            <person name="Minx P."/>
            <person name="Tomlinson C."/>
            <person name="Mitreva M."/>
            <person name="Nelson J."/>
            <person name="Hou S."/>
            <person name="Wollam A."/>
            <person name="Pepin K.H."/>
            <person name="Johnson M."/>
            <person name="Bhonagiri V."/>
            <person name="Nash W.E."/>
            <person name="Warren W."/>
            <person name="Chinwalla A."/>
            <person name="Mardis E.R."/>
            <person name="Wilson R.K."/>
        </authorList>
    </citation>
    <scope>NUCLEOTIDE SEQUENCE [LARGE SCALE GENOMIC DNA]</scope>
    <source>
        <strain evidence="5">DSM 14600</strain>
    </source>
</reference>
<dbReference type="EMBL" id="ACIP02000001">
    <property type="protein sequence ID" value="EEP28708.1"/>
    <property type="molecule type" value="Genomic_DNA"/>
</dbReference>
<dbReference type="GO" id="GO:0005975">
    <property type="term" value="P:carbohydrate metabolic process"/>
    <property type="evidence" value="ECO:0007669"/>
    <property type="project" value="InterPro"/>
</dbReference>
<dbReference type="SUPFAM" id="SSF52279">
    <property type="entry name" value="Beta-D-glucan exohydrolase, C-terminal domain"/>
    <property type="match status" value="1"/>
</dbReference>
<evidence type="ECO:0000256" key="2">
    <source>
        <dbReference type="ARBA" id="ARBA00022801"/>
    </source>
</evidence>
<dbReference type="SUPFAM" id="SSF51445">
    <property type="entry name" value="(Trans)glycosidases"/>
    <property type="match status" value="1"/>
</dbReference>
<dbReference type="Proteomes" id="UP000003494">
    <property type="component" value="Unassembled WGS sequence"/>
</dbReference>
<dbReference type="InterPro" id="IPR026891">
    <property type="entry name" value="Fn3-like"/>
</dbReference>
<dbReference type="SMART" id="SM01217">
    <property type="entry name" value="Fn3_like"/>
    <property type="match status" value="1"/>
</dbReference>
<dbReference type="Pfam" id="PF00933">
    <property type="entry name" value="Glyco_hydro_3"/>
    <property type="match status" value="1"/>
</dbReference>
<dbReference type="InterPro" id="IPR013783">
    <property type="entry name" value="Ig-like_fold"/>
</dbReference>
<dbReference type="AlphaFoldDB" id="C4G887"/>
<evidence type="ECO:0000313" key="5">
    <source>
        <dbReference type="EMBL" id="EEP28708.1"/>
    </source>
</evidence>
<dbReference type="Gene3D" id="2.60.40.10">
    <property type="entry name" value="Immunoglobulins"/>
    <property type="match status" value="1"/>
</dbReference>
<proteinExistence type="inferred from homology"/>
<organism evidence="5 6">
    <name type="scientific">Shuttleworthella satelles DSM 14600</name>
    <dbReference type="NCBI Taxonomy" id="626523"/>
    <lineage>
        <taxon>Bacteria</taxon>
        <taxon>Bacillati</taxon>
        <taxon>Bacillota</taxon>
        <taxon>Clostridia</taxon>
        <taxon>Lachnospirales</taxon>
        <taxon>Lachnospiraceae</taxon>
        <taxon>Shuttleworthella</taxon>
    </lineage>
</organism>
<evidence type="ECO:0000259" key="4">
    <source>
        <dbReference type="SMART" id="SM01217"/>
    </source>
</evidence>
<dbReference type="Pfam" id="PF14310">
    <property type="entry name" value="Fn3-like"/>
    <property type="match status" value="1"/>
</dbReference>
<dbReference type="InterPro" id="IPR036962">
    <property type="entry name" value="Glyco_hydro_3_N_sf"/>
</dbReference>
<sequence>MREKRMSALRLNDYEKAHLESILEEASECAVLLKKKDDFPLEKPGRIALYGSGARRTIKGGTGSGDVNSRFDVNIEEGLKRAGFIITTKDWLDAYDRVRREAVPPWIRRLRKEAREARQFLAIYGMGAVMPEPTYDLSLEGKGDTAVYVLSRVSGEGSDRRFLPGDFLLTETEIRDILACQAKYRHFMLVLNVGGPVDLSPVADQVENILLLSQLGSVTGLVCARILLGIDYPSGKLTTSWAGQAGDPKIGDFAKKNDTRYREGIYVGYRFYDTAGQPVLFPFGYGIGYSEFRLGQERVSVDPTGHVSLEVRVKNTGDYPGKETVQIYLSSPDGKLDKPYQELAAFAKSGELPPKGEALLHLEFELTDLASYDSERECYLLEKGLYLLRMGTNSRDTRLIMGVELEHTCITRRVKNLLGTVDFTDWKPEKADREPLPKELPLVKISGREIACRTISYERKKDTDPLAESLSNEELALLTTGDFNPNTLYLTAIGEASVHVSGAAGETSNRLRKKGLKSLIMADGPAGLRLNPHYVVNRGGTVSSYGQNPMIDSMGLLLPKVVLWWMRRSSNRAMRRIRKSGMTVYDQFATAIPIGTAIAQTWNLPLAVSWGAIVGDEMERFGIHLWLAPALNIHRNVRCGRNFEYYSEDPLISGKFAAAITRGVQQNPGCGTTIKHFAANNQETNRYGNNSMVSERAMREIYLRGFDICIRESQPCALMTSYNLLNGVHTSCSRALNEDILRSEFGFEGIVMTDWLIERGTAPKRGKYPSPDPALVAAAGNDLFMPGSRKDYQRTLAGLAQGRVRREDLLRDASRLIRMIKRLTSEADRAKDRAHRREER</sequence>
<comment type="similarity">
    <text evidence="1">Belongs to the glycosyl hydrolase 3 family.</text>
</comment>
<accession>C4G887</accession>
<keyword evidence="2 5" id="KW-0378">Hydrolase</keyword>
<dbReference type="InterPro" id="IPR036881">
    <property type="entry name" value="Glyco_hydro_3_C_sf"/>
</dbReference>
<dbReference type="eggNOG" id="COG1472">
    <property type="taxonomic scope" value="Bacteria"/>
</dbReference>
<dbReference type="Gene3D" id="3.40.50.1700">
    <property type="entry name" value="Glycoside hydrolase family 3 C-terminal domain"/>
    <property type="match status" value="1"/>
</dbReference>
<evidence type="ECO:0000256" key="3">
    <source>
        <dbReference type="SAM" id="Coils"/>
    </source>
</evidence>
<keyword evidence="3" id="KW-0175">Coiled coil</keyword>
<dbReference type="Gene3D" id="3.20.20.300">
    <property type="entry name" value="Glycoside hydrolase, family 3, N-terminal domain"/>
    <property type="match status" value="1"/>
</dbReference>
<dbReference type="PANTHER" id="PTHR42715:SF10">
    <property type="entry name" value="BETA-GLUCOSIDASE"/>
    <property type="match status" value="1"/>
</dbReference>
<dbReference type="InterPro" id="IPR001764">
    <property type="entry name" value="Glyco_hydro_3_N"/>
</dbReference>